<keyword evidence="5" id="KW-1185">Reference proteome</keyword>
<dbReference type="Proteomes" id="UP000316759">
    <property type="component" value="Unassembled WGS sequence"/>
</dbReference>
<evidence type="ECO:0000313" key="4">
    <source>
        <dbReference type="EMBL" id="TPP66258.1"/>
    </source>
</evidence>
<reference evidence="4 5" key="1">
    <citation type="submission" date="2019-04" db="EMBL/GenBank/DDBJ databases">
        <title>Annotation for the trematode Fasciola gigantica.</title>
        <authorList>
            <person name="Choi Y.-J."/>
        </authorList>
    </citation>
    <scope>NUCLEOTIDE SEQUENCE [LARGE SCALE GENOMIC DNA]</scope>
    <source>
        <strain evidence="4">Uganda_cow_1</strain>
    </source>
</reference>
<accession>A0A504Z8T6</accession>
<dbReference type="PANTHER" id="PTHR10036">
    <property type="entry name" value="CD59 GLYCOPROTEIN"/>
    <property type="match status" value="1"/>
</dbReference>
<evidence type="ECO:0000256" key="3">
    <source>
        <dbReference type="SAM" id="SignalP"/>
    </source>
</evidence>
<dbReference type="EMBL" id="SUNJ01002078">
    <property type="protein sequence ID" value="TPP66258.1"/>
    <property type="molecule type" value="Genomic_DNA"/>
</dbReference>
<sequence length="147" mass="17013">MHNFLQVLWIYILFGHYRRVNALDCYVCTEKEGNIGPCIRTIQRCEPSQDACQSLVVYRTAPWWTVLAKRRAFVTKGCTTRAACFTAQNQLSPLCTPSETRNWMCSYCCITDNCNYQVPNHSTSTRFDLNLVCPSIWLVWKGRSWIG</sequence>
<dbReference type="CDD" id="cd23599">
    <property type="entry name" value="TFP_LU_ECD_Cold"/>
    <property type="match status" value="1"/>
</dbReference>
<dbReference type="Gene3D" id="2.10.60.10">
    <property type="entry name" value="CD59"/>
    <property type="match status" value="1"/>
</dbReference>
<gene>
    <name evidence="4" type="ORF">FGIG_00080</name>
</gene>
<organism evidence="4 5">
    <name type="scientific">Fasciola gigantica</name>
    <name type="common">Giant liver fluke</name>
    <dbReference type="NCBI Taxonomy" id="46835"/>
    <lineage>
        <taxon>Eukaryota</taxon>
        <taxon>Metazoa</taxon>
        <taxon>Spiralia</taxon>
        <taxon>Lophotrochozoa</taxon>
        <taxon>Platyhelminthes</taxon>
        <taxon>Trematoda</taxon>
        <taxon>Digenea</taxon>
        <taxon>Plagiorchiida</taxon>
        <taxon>Echinostomata</taxon>
        <taxon>Echinostomatoidea</taxon>
        <taxon>Fasciolidae</taxon>
        <taxon>Fasciola</taxon>
    </lineage>
</organism>
<dbReference type="PANTHER" id="PTHR10036:SF3">
    <property type="entry name" value="PROTEIN SLEEPLESS-RELATED"/>
    <property type="match status" value="1"/>
</dbReference>
<name>A0A504Z8T6_FASGI</name>
<evidence type="ECO:0000256" key="2">
    <source>
        <dbReference type="ARBA" id="ARBA00023157"/>
    </source>
</evidence>
<evidence type="ECO:0008006" key="6">
    <source>
        <dbReference type="Google" id="ProtNLM"/>
    </source>
</evidence>
<feature type="signal peptide" evidence="3">
    <location>
        <begin position="1"/>
        <end position="22"/>
    </location>
</feature>
<dbReference type="AlphaFoldDB" id="A0A504Z8T6"/>
<keyword evidence="2" id="KW-1015">Disulfide bond</keyword>
<dbReference type="InterPro" id="IPR045860">
    <property type="entry name" value="Snake_toxin-like_sf"/>
</dbReference>
<comment type="caution">
    <text evidence="4">The sequence shown here is derived from an EMBL/GenBank/DDBJ whole genome shotgun (WGS) entry which is preliminary data.</text>
</comment>
<protein>
    <recommendedName>
        <fullName evidence="6">UPAR/Ly6 domain-containing protein</fullName>
    </recommendedName>
</protein>
<keyword evidence="1 3" id="KW-0732">Signal</keyword>
<dbReference type="SUPFAM" id="SSF57302">
    <property type="entry name" value="Snake toxin-like"/>
    <property type="match status" value="1"/>
</dbReference>
<feature type="chain" id="PRO_5021377784" description="UPAR/Ly6 domain-containing protein" evidence="3">
    <location>
        <begin position="23"/>
        <end position="147"/>
    </location>
</feature>
<dbReference type="OrthoDB" id="6278121at2759"/>
<evidence type="ECO:0000313" key="5">
    <source>
        <dbReference type="Proteomes" id="UP000316759"/>
    </source>
</evidence>
<proteinExistence type="predicted"/>
<evidence type="ECO:0000256" key="1">
    <source>
        <dbReference type="ARBA" id="ARBA00022729"/>
    </source>
</evidence>